<dbReference type="InterPro" id="IPR007300">
    <property type="entry name" value="CidB/LrgB"/>
</dbReference>
<evidence type="ECO:0000256" key="4">
    <source>
        <dbReference type="ARBA" id="ARBA00023136"/>
    </source>
</evidence>
<feature type="transmembrane region" description="Helical" evidence="5">
    <location>
        <begin position="64"/>
        <end position="82"/>
    </location>
</feature>
<keyword evidence="3 5" id="KW-1133">Transmembrane helix</keyword>
<feature type="transmembrane region" description="Helical" evidence="5">
    <location>
        <begin position="150"/>
        <end position="170"/>
    </location>
</feature>
<evidence type="ECO:0000256" key="1">
    <source>
        <dbReference type="ARBA" id="ARBA00004141"/>
    </source>
</evidence>
<dbReference type="AlphaFoldDB" id="A0A2A2F241"/>
<reference evidence="6 7" key="1">
    <citation type="submission" date="2017-08" db="EMBL/GenBank/DDBJ databases">
        <title>Halovibrio sewagensis sp. nov., isolated from wastewater of high salinity.</title>
        <authorList>
            <person name="Dong X."/>
            <person name="Zhang G."/>
        </authorList>
    </citation>
    <scope>NUCLEOTIDE SEQUENCE [LARGE SCALE GENOMIC DNA]</scope>
    <source>
        <strain evidence="6 7">YL5-2</strain>
    </source>
</reference>
<organism evidence="6 7">
    <name type="scientific">Halovibrio salipaludis</name>
    <dbReference type="NCBI Taxonomy" id="2032626"/>
    <lineage>
        <taxon>Bacteria</taxon>
        <taxon>Pseudomonadati</taxon>
        <taxon>Pseudomonadota</taxon>
        <taxon>Gammaproteobacteria</taxon>
        <taxon>Oceanospirillales</taxon>
        <taxon>Halomonadaceae</taxon>
        <taxon>Halovibrio</taxon>
    </lineage>
</organism>
<dbReference type="OrthoDB" id="9811701at2"/>
<dbReference type="EMBL" id="NSKD01000007">
    <property type="protein sequence ID" value="PAU78689.1"/>
    <property type="molecule type" value="Genomic_DNA"/>
</dbReference>
<feature type="transmembrane region" description="Helical" evidence="5">
    <location>
        <begin position="33"/>
        <end position="52"/>
    </location>
</feature>
<evidence type="ECO:0000313" key="6">
    <source>
        <dbReference type="EMBL" id="PAU78689.1"/>
    </source>
</evidence>
<keyword evidence="2 5" id="KW-0812">Transmembrane</keyword>
<comment type="caution">
    <text evidence="6">The sequence shown here is derived from an EMBL/GenBank/DDBJ whole genome shotgun (WGS) entry which is preliminary data.</text>
</comment>
<feature type="transmembrane region" description="Helical" evidence="5">
    <location>
        <begin position="206"/>
        <end position="227"/>
    </location>
</feature>
<evidence type="ECO:0000256" key="5">
    <source>
        <dbReference type="SAM" id="Phobius"/>
    </source>
</evidence>
<dbReference type="Pfam" id="PF04172">
    <property type="entry name" value="LrgB"/>
    <property type="match status" value="1"/>
</dbReference>
<evidence type="ECO:0000256" key="2">
    <source>
        <dbReference type="ARBA" id="ARBA00022692"/>
    </source>
</evidence>
<gene>
    <name evidence="6" type="ORF">CK501_13460</name>
</gene>
<feature type="transmembrane region" description="Helical" evidence="5">
    <location>
        <begin position="6"/>
        <end position="26"/>
    </location>
</feature>
<sequence length="228" mass="23241">MSTLLNSPHFAITLTLLAYLAGHGLYRITGKPSFLQPVVSGIALVGATLLVLDLDYGTYMEGASIIHFMLGTVTVALGLPLYQNLGLIRRHLLPLMVTLAVSGVVAAGSATGLLWLTGSDHATLMSMATKSITTPIAISVTESIGGYPPLATGFVMVTGILVAACGGPVLRITGVTHPAAKGCAMGMIGHGVGTARAFEMGSETGAFSALSIGLMGLYTAIGLGLLMP</sequence>
<proteinExistence type="predicted"/>
<dbReference type="PANTHER" id="PTHR30249:SF0">
    <property type="entry name" value="PLASTIDAL GLYCOLATE_GLYCERATE TRANSLOCATOR 1, CHLOROPLASTIC"/>
    <property type="match status" value="1"/>
</dbReference>
<evidence type="ECO:0008006" key="8">
    <source>
        <dbReference type="Google" id="ProtNLM"/>
    </source>
</evidence>
<feature type="transmembrane region" description="Helical" evidence="5">
    <location>
        <begin position="94"/>
        <end position="116"/>
    </location>
</feature>
<protein>
    <recommendedName>
        <fullName evidence="8">LrgB family protein</fullName>
    </recommendedName>
</protein>
<comment type="subcellular location">
    <subcellularLocation>
        <location evidence="1">Membrane</location>
        <topology evidence="1">Multi-pass membrane protein</topology>
    </subcellularLocation>
</comment>
<evidence type="ECO:0000256" key="3">
    <source>
        <dbReference type="ARBA" id="ARBA00022989"/>
    </source>
</evidence>
<dbReference type="GO" id="GO:0016020">
    <property type="term" value="C:membrane"/>
    <property type="evidence" value="ECO:0007669"/>
    <property type="project" value="UniProtKB-SubCell"/>
</dbReference>
<keyword evidence="7" id="KW-1185">Reference proteome</keyword>
<name>A0A2A2F241_9GAMM</name>
<dbReference type="RefSeq" id="WP_095618261.1">
    <property type="nucleotide sequence ID" value="NZ_NSKD01000007.1"/>
</dbReference>
<dbReference type="Proteomes" id="UP000218896">
    <property type="component" value="Unassembled WGS sequence"/>
</dbReference>
<keyword evidence="4 5" id="KW-0472">Membrane</keyword>
<accession>A0A2A2F241</accession>
<dbReference type="PANTHER" id="PTHR30249">
    <property type="entry name" value="PUTATIVE SEROTONIN TRANSPORTER"/>
    <property type="match status" value="1"/>
</dbReference>
<evidence type="ECO:0000313" key="7">
    <source>
        <dbReference type="Proteomes" id="UP000218896"/>
    </source>
</evidence>